<comment type="caution">
    <text evidence="1">The sequence shown here is derived from an EMBL/GenBank/DDBJ whole genome shotgun (WGS) entry which is preliminary data.</text>
</comment>
<name>A0AAD9CAI4_DISEL</name>
<gene>
    <name evidence="1" type="ORF">KUDE01_016719</name>
</gene>
<evidence type="ECO:0000313" key="1">
    <source>
        <dbReference type="EMBL" id="KAK1897181.1"/>
    </source>
</evidence>
<dbReference type="AlphaFoldDB" id="A0AAD9CAI4"/>
<keyword evidence="2" id="KW-1185">Reference proteome</keyword>
<protein>
    <submittedName>
        <fullName evidence="1">Chaperone protein ClpB</fullName>
    </submittedName>
</protein>
<reference evidence="1" key="1">
    <citation type="submission" date="2023-04" db="EMBL/GenBank/DDBJ databases">
        <title>Chromosome-level genome of Chaenocephalus aceratus.</title>
        <authorList>
            <person name="Park H."/>
        </authorList>
    </citation>
    <scope>NUCLEOTIDE SEQUENCE</scope>
    <source>
        <strain evidence="1">DE</strain>
        <tissue evidence="1">Muscle</tissue>
    </source>
</reference>
<organism evidence="1 2">
    <name type="scientific">Dissostichus eleginoides</name>
    <name type="common">Patagonian toothfish</name>
    <name type="synonym">Dissostichus amissus</name>
    <dbReference type="NCBI Taxonomy" id="100907"/>
    <lineage>
        <taxon>Eukaryota</taxon>
        <taxon>Metazoa</taxon>
        <taxon>Chordata</taxon>
        <taxon>Craniata</taxon>
        <taxon>Vertebrata</taxon>
        <taxon>Euteleostomi</taxon>
        <taxon>Actinopterygii</taxon>
        <taxon>Neopterygii</taxon>
        <taxon>Teleostei</taxon>
        <taxon>Neoteleostei</taxon>
        <taxon>Acanthomorphata</taxon>
        <taxon>Eupercaria</taxon>
        <taxon>Perciformes</taxon>
        <taxon>Notothenioidei</taxon>
        <taxon>Nototheniidae</taxon>
        <taxon>Dissostichus</taxon>
    </lineage>
</organism>
<sequence>MVTAAFTCYQTQLNLSKQFVAIVLIAGGQDYRRALSQRRSKVVLKECFSFRILVPHSCMREGGADGTMGPPNILHQSLHHAGDELLTHFPTFFRRWPRVFQDVTENTACPTLLSFLDEHFFAPVPGGRRR</sequence>
<dbReference type="EMBL" id="JASDAP010000009">
    <property type="protein sequence ID" value="KAK1897181.1"/>
    <property type="molecule type" value="Genomic_DNA"/>
</dbReference>
<proteinExistence type="predicted"/>
<dbReference type="Proteomes" id="UP001228049">
    <property type="component" value="Unassembled WGS sequence"/>
</dbReference>
<accession>A0AAD9CAI4</accession>
<evidence type="ECO:0000313" key="2">
    <source>
        <dbReference type="Proteomes" id="UP001228049"/>
    </source>
</evidence>